<name>Q0CYI5_ASPTN</name>
<reference evidence="4" key="1">
    <citation type="submission" date="2005-09" db="EMBL/GenBank/DDBJ databases">
        <title>Annotation of the Aspergillus terreus NIH2624 genome.</title>
        <authorList>
            <person name="Birren B.W."/>
            <person name="Lander E.S."/>
            <person name="Galagan J.E."/>
            <person name="Nusbaum C."/>
            <person name="Devon K."/>
            <person name="Henn M."/>
            <person name="Ma L.-J."/>
            <person name="Jaffe D.B."/>
            <person name="Butler J."/>
            <person name="Alvarez P."/>
            <person name="Gnerre S."/>
            <person name="Grabherr M."/>
            <person name="Kleber M."/>
            <person name="Mauceli E.W."/>
            <person name="Brockman W."/>
            <person name="Rounsley S."/>
            <person name="Young S.K."/>
            <person name="LaButti K."/>
            <person name="Pushparaj V."/>
            <person name="DeCaprio D."/>
            <person name="Crawford M."/>
            <person name="Koehrsen M."/>
            <person name="Engels R."/>
            <person name="Montgomery P."/>
            <person name="Pearson M."/>
            <person name="Howarth C."/>
            <person name="Larson L."/>
            <person name="Luoma S."/>
            <person name="White J."/>
            <person name="Alvarado L."/>
            <person name="Kodira C.D."/>
            <person name="Zeng Q."/>
            <person name="Oleary S."/>
            <person name="Yandava C."/>
            <person name="Denning D.W."/>
            <person name="Nierman W.C."/>
            <person name="Milne T."/>
            <person name="Madden K."/>
        </authorList>
    </citation>
    <scope>NUCLEOTIDE SEQUENCE [LARGE SCALE GENOMIC DNA]</scope>
    <source>
        <strain evidence="4">NIH 2624 / FGSC A1156</strain>
    </source>
</reference>
<feature type="transmembrane region" description="Helical" evidence="2">
    <location>
        <begin position="95"/>
        <end position="117"/>
    </location>
</feature>
<dbReference type="HOGENOM" id="CLU_1937724_0_0_1"/>
<feature type="region of interest" description="Disordered" evidence="1">
    <location>
        <begin position="1"/>
        <end position="34"/>
    </location>
</feature>
<dbReference type="AlphaFoldDB" id="Q0CYI5"/>
<proteinExistence type="predicted"/>
<dbReference type="RefSeq" id="XP_001208614.1">
    <property type="nucleotide sequence ID" value="XM_001208614.1"/>
</dbReference>
<dbReference type="VEuPathDB" id="FungiDB:ATEG_01249"/>
<feature type="compositionally biased region" description="Basic and acidic residues" evidence="1">
    <location>
        <begin position="12"/>
        <end position="22"/>
    </location>
</feature>
<keyword evidence="2" id="KW-0472">Membrane</keyword>
<organism evidence="3 4">
    <name type="scientific">Aspergillus terreus (strain NIH 2624 / FGSC A1156)</name>
    <dbReference type="NCBI Taxonomy" id="341663"/>
    <lineage>
        <taxon>Eukaryota</taxon>
        <taxon>Fungi</taxon>
        <taxon>Dikarya</taxon>
        <taxon>Ascomycota</taxon>
        <taxon>Pezizomycotina</taxon>
        <taxon>Eurotiomycetes</taxon>
        <taxon>Eurotiomycetidae</taxon>
        <taxon>Eurotiales</taxon>
        <taxon>Aspergillaceae</taxon>
        <taxon>Aspergillus</taxon>
        <taxon>Aspergillus subgen. Circumdati</taxon>
    </lineage>
</organism>
<evidence type="ECO:0000256" key="2">
    <source>
        <dbReference type="SAM" id="Phobius"/>
    </source>
</evidence>
<evidence type="ECO:0000313" key="3">
    <source>
        <dbReference type="EMBL" id="EAU38006.1"/>
    </source>
</evidence>
<accession>Q0CYI5</accession>
<dbReference type="EMBL" id="CH476595">
    <property type="protein sequence ID" value="EAU38006.1"/>
    <property type="molecule type" value="Genomic_DNA"/>
</dbReference>
<evidence type="ECO:0000313" key="4">
    <source>
        <dbReference type="Proteomes" id="UP000007963"/>
    </source>
</evidence>
<evidence type="ECO:0000256" key="1">
    <source>
        <dbReference type="SAM" id="MobiDB-lite"/>
    </source>
</evidence>
<gene>
    <name evidence="3" type="ORF">ATEG_01249</name>
</gene>
<sequence length="130" mass="14852">MPVIPPRQKRSQRPETDSKRWLPQEAQDSTPGHLPLYDMRVQRIDGYKKTEKNHNRFWYGQDGSWRHMHKAPPAYGYIVQLHNPSSSIAPAAPCLSFLSTMYSVLCFVLLAAILITAAKAPPKRRGRGRL</sequence>
<keyword evidence="2" id="KW-0812">Transmembrane</keyword>
<protein>
    <submittedName>
        <fullName evidence="3">Uncharacterized protein</fullName>
    </submittedName>
</protein>
<keyword evidence="2" id="KW-1133">Transmembrane helix</keyword>
<dbReference type="GeneID" id="4315710"/>
<dbReference type="Proteomes" id="UP000007963">
    <property type="component" value="Unassembled WGS sequence"/>
</dbReference>